<dbReference type="EMBL" id="JAJSOF020000013">
    <property type="protein sequence ID" value="KAJ4442850.1"/>
    <property type="molecule type" value="Genomic_DNA"/>
</dbReference>
<reference evidence="2 3" key="1">
    <citation type="journal article" date="2022" name="Allergy">
        <title>Genome assembly and annotation of Periplaneta americana reveal a comprehensive cockroach allergen profile.</title>
        <authorList>
            <person name="Wang L."/>
            <person name="Xiong Q."/>
            <person name="Saelim N."/>
            <person name="Wang L."/>
            <person name="Nong W."/>
            <person name="Wan A.T."/>
            <person name="Shi M."/>
            <person name="Liu X."/>
            <person name="Cao Q."/>
            <person name="Hui J.H.L."/>
            <person name="Sookrung N."/>
            <person name="Leung T.F."/>
            <person name="Tungtrongchitr A."/>
            <person name="Tsui S.K.W."/>
        </authorList>
    </citation>
    <scope>NUCLEOTIDE SEQUENCE [LARGE SCALE GENOMIC DNA]</scope>
    <source>
        <strain evidence="2">PWHHKU_190912</strain>
    </source>
</reference>
<dbReference type="Proteomes" id="UP001148838">
    <property type="component" value="Unassembled WGS sequence"/>
</dbReference>
<accession>A0ABQ8TAH8</accession>
<proteinExistence type="predicted"/>
<dbReference type="InterPro" id="IPR036397">
    <property type="entry name" value="RNaseH_sf"/>
</dbReference>
<comment type="caution">
    <text evidence="2">The sequence shown here is derived from an EMBL/GenBank/DDBJ whole genome shotgun (WGS) entry which is preliminary data.</text>
</comment>
<name>A0ABQ8TAH8_PERAM</name>
<sequence>MINEWLLPQIQRKDVSDIVWLQQDGASPHFAMSVKMRVNELFADRWIRRGSEKPPSSLTWPVRSPDVTTPDNSLW</sequence>
<protein>
    <submittedName>
        <fullName evidence="2">Uncharacterized protein</fullName>
    </submittedName>
</protein>
<evidence type="ECO:0000256" key="1">
    <source>
        <dbReference type="SAM" id="MobiDB-lite"/>
    </source>
</evidence>
<dbReference type="PANTHER" id="PTHR47326:SF1">
    <property type="entry name" value="HTH PSQ-TYPE DOMAIN-CONTAINING PROTEIN"/>
    <property type="match status" value="1"/>
</dbReference>
<feature type="compositionally biased region" description="Polar residues" evidence="1">
    <location>
        <begin position="66"/>
        <end position="75"/>
    </location>
</feature>
<gene>
    <name evidence="2" type="ORF">ANN_04443</name>
</gene>
<dbReference type="Gene3D" id="3.30.420.10">
    <property type="entry name" value="Ribonuclease H-like superfamily/Ribonuclease H"/>
    <property type="match status" value="1"/>
</dbReference>
<keyword evidence="3" id="KW-1185">Reference proteome</keyword>
<organism evidence="2 3">
    <name type="scientific">Periplaneta americana</name>
    <name type="common">American cockroach</name>
    <name type="synonym">Blatta americana</name>
    <dbReference type="NCBI Taxonomy" id="6978"/>
    <lineage>
        <taxon>Eukaryota</taxon>
        <taxon>Metazoa</taxon>
        <taxon>Ecdysozoa</taxon>
        <taxon>Arthropoda</taxon>
        <taxon>Hexapoda</taxon>
        <taxon>Insecta</taxon>
        <taxon>Pterygota</taxon>
        <taxon>Neoptera</taxon>
        <taxon>Polyneoptera</taxon>
        <taxon>Dictyoptera</taxon>
        <taxon>Blattodea</taxon>
        <taxon>Blattoidea</taxon>
        <taxon>Blattidae</taxon>
        <taxon>Blattinae</taxon>
        <taxon>Periplaneta</taxon>
    </lineage>
</organism>
<evidence type="ECO:0000313" key="2">
    <source>
        <dbReference type="EMBL" id="KAJ4442850.1"/>
    </source>
</evidence>
<feature type="region of interest" description="Disordered" evidence="1">
    <location>
        <begin position="50"/>
        <end position="75"/>
    </location>
</feature>
<dbReference type="PANTHER" id="PTHR47326">
    <property type="entry name" value="TRANSPOSABLE ELEMENT TC3 TRANSPOSASE-LIKE PROTEIN"/>
    <property type="match status" value="1"/>
</dbReference>
<evidence type="ECO:0000313" key="3">
    <source>
        <dbReference type="Proteomes" id="UP001148838"/>
    </source>
</evidence>